<dbReference type="Gene3D" id="2.60.120.200">
    <property type="match status" value="1"/>
</dbReference>
<proteinExistence type="predicted"/>
<evidence type="ECO:0000256" key="2">
    <source>
        <dbReference type="RuleBase" id="RU102079"/>
    </source>
</evidence>
<protein>
    <recommendedName>
        <fullName evidence="2">Galectin</fullName>
    </recommendedName>
</protein>
<dbReference type="PROSITE" id="PS51304">
    <property type="entry name" value="GALECTIN"/>
    <property type="match status" value="1"/>
</dbReference>
<dbReference type="SUPFAM" id="SSF49899">
    <property type="entry name" value="Concanavalin A-like lectins/glucanases"/>
    <property type="match status" value="1"/>
</dbReference>
<accession>A0AAN4ZHC7</accession>
<dbReference type="EMBL" id="BTRK01000002">
    <property type="protein sequence ID" value="GMR39449.1"/>
    <property type="molecule type" value="Genomic_DNA"/>
</dbReference>
<reference evidence="5" key="1">
    <citation type="submission" date="2022-10" db="EMBL/GenBank/DDBJ databases">
        <title>Genome assembly of Pristionchus species.</title>
        <authorList>
            <person name="Yoshida K."/>
            <person name="Sommer R.J."/>
        </authorList>
    </citation>
    <scope>NUCLEOTIDE SEQUENCE [LARGE SCALE GENOMIC DNA]</scope>
    <source>
        <strain evidence="5">RS5460</strain>
    </source>
</reference>
<evidence type="ECO:0000259" key="3">
    <source>
        <dbReference type="PROSITE" id="PS51304"/>
    </source>
</evidence>
<dbReference type="InterPro" id="IPR013320">
    <property type="entry name" value="ConA-like_dom_sf"/>
</dbReference>
<dbReference type="Pfam" id="PF00337">
    <property type="entry name" value="Gal-bind_lectin"/>
    <property type="match status" value="1"/>
</dbReference>
<feature type="non-terminal residue" evidence="4">
    <location>
        <position position="1"/>
    </location>
</feature>
<name>A0AAN4ZHC7_9BILA</name>
<organism evidence="4 5">
    <name type="scientific">Pristionchus mayeri</name>
    <dbReference type="NCBI Taxonomy" id="1317129"/>
    <lineage>
        <taxon>Eukaryota</taxon>
        <taxon>Metazoa</taxon>
        <taxon>Ecdysozoa</taxon>
        <taxon>Nematoda</taxon>
        <taxon>Chromadorea</taxon>
        <taxon>Rhabditida</taxon>
        <taxon>Rhabditina</taxon>
        <taxon>Diplogasteromorpha</taxon>
        <taxon>Diplogasteroidea</taxon>
        <taxon>Neodiplogasteridae</taxon>
        <taxon>Pristionchus</taxon>
    </lineage>
</organism>
<dbReference type="AlphaFoldDB" id="A0AAN4ZHC7"/>
<evidence type="ECO:0000313" key="4">
    <source>
        <dbReference type="EMBL" id="GMR39449.1"/>
    </source>
</evidence>
<evidence type="ECO:0000313" key="5">
    <source>
        <dbReference type="Proteomes" id="UP001328107"/>
    </source>
</evidence>
<feature type="domain" description="Galectin" evidence="3">
    <location>
        <begin position="14"/>
        <end position="72"/>
    </location>
</feature>
<comment type="caution">
    <text evidence="4">The sequence shown here is derived from an EMBL/GenBank/DDBJ whole genome shotgun (WGS) entry which is preliminary data.</text>
</comment>
<dbReference type="GO" id="GO:0030246">
    <property type="term" value="F:carbohydrate binding"/>
    <property type="evidence" value="ECO:0007669"/>
    <property type="project" value="UniProtKB-UniRule"/>
</dbReference>
<keyword evidence="5" id="KW-1185">Reference proteome</keyword>
<keyword evidence="1 2" id="KW-0430">Lectin</keyword>
<dbReference type="InterPro" id="IPR001079">
    <property type="entry name" value="Galectin_CRD"/>
</dbReference>
<evidence type="ECO:0000256" key="1">
    <source>
        <dbReference type="ARBA" id="ARBA00022734"/>
    </source>
</evidence>
<dbReference type="Proteomes" id="UP001328107">
    <property type="component" value="Unassembled WGS sequence"/>
</dbReference>
<sequence length="72" mass="8458">FSQKMLEGEAPTPIYMHFNERIEPGHNLTIKGRFSPGVDQFAINLQNRDQRVIFLHFNPRFNKGHVSFEELD</sequence>
<gene>
    <name evidence="4" type="ORF">PMAYCL1PPCAC_09644</name>
</gene>